<gene>
    <name evidence="4" type="ORF">GP965_15155</name>
</gene>
<dbReference type="GO" id="GO:0009055">
    <property type="term" value="F:electron transfer activity"/>
    <property type="evidence" value="ECO:0007669"/>
    <property type="project" value="TreeGrafter"/>
</dbReference>
<dbReference type="AlphaFoldDB" id="A0A8T5ZX02"/>
<accession>A0A8T5ZX02</accession>
<dbReference type="InterPro" id="IPR036188">
    <property type="entry name" value="FAD/NAD-bd_sf"/>
</dbReference>
<dbReference type="InterPro" id="IPR003953">
    <property type="entry name" value="FAD-dep_OxRdtase_2_FAD-bd"/>
</dbReference>
<dbReference type="EMBL" id="WTRC01000236">
    <property type="protein sequence ID" value="MWT22239.1"/>
    <property type="molecule type" value="Genomic_DNA"/>
</dbReference>
<feature type="non-terminal residue" evidence="4">
    <location>
        <position position="346"/>
    </location>
</feature>
<reference evidence="4 5" key="1">
    <citation type="submission" date="2019-12" db="EMBL/GenBank/DDBJ databases">
        <title>Enteriobacteria Tanzani isolates_8377-8380.</title>
        <authorList>
            <person name="Subbiah M."/>
            <person name="Call D."/>
        </authorList>
    </citation>
    <scope>NUCLEOTIDE SEQUENCE [LARGE SCALE GENOMIC DNA]</scope>
    <source>
        <strain evidence="4 5">8378wH8</strain>
    </source>
</reference>
<dbReference type="GO" id="GO:0009061">
    <property type="term" value="P:anaerobic respiration"/>
    <property type="evidence" value="ECO:0007669"/>
    <property type="project" value="TreeGrafter"/>
</dbReference>
<keyword evidence="2" id="KW-0560">Oxidoreductase</keyword>
<dbReference type="PANTHER" id="PTHR11632">
    <property type="entry name" value="SUCCINATE DEHYDROGENASE 2 FLAVOPROTEIN SUBUNIT"/>
    <property type="match status" value="1"/>
</dbReference>
<keyword evidence="1" id="KW-0285">Flavoprotein</keyword>
<evidence type="ECO:0000259" key="3">
    <source>
        <dbReference type="Pfam" id="PF00890"/>
    </source>
</evidence>
<dbReference type="SUPFAM" id="SSF51905">
    <property type="entry name" value="FAD/NAD(P)-binding domain"/>
    <property type="match status" value="1"/>
</dbReference>
<evidence type="ECO:0000256" key="1">
    <source>
        <dbReference type="ARBA" id="ARBA00022630"/>
    </source>
</evidence>
<dbReference type="Pfam" id="PF00890">
    <property type="entry name" value="FAD_binding_2"/>
    <property type="match status" value="1"/>
</dbReference>
<organism evidence="4 5">
    <name type="scientific">Escherichia coli</name>
    <dbReference type="NCBI Taxonomy" id="562"/>
    <lineage>
        <taxon>Bacteria</taxon>
        <taxon>Pseudomonadati</taxon>
        <taxon>Pseudomonadota</taxon>
        <taxon>Gammaproteobacteria</taxon>
        <taxon>Enterobacterales</taxon>
        <taxon>Enterobacteriaceae</taxon>
        <taxon>Escherichia</taxon>
    </lineage>
</organism>
<proteinExistence type="predicted"/>
<dbReference type="GO" id="GO:0050660">
    <property type="term" value="F:flavin adenine dinucleotide binding"/>
    <property type="evidence" value="ECO:0007669"/>
    <property type="project" value="TreeGrafter"/>
</dbReference>
<dbReference type="Proteomes" id="UP000462410">
    <property type="component" value="Unassembled WGS sequence"/>
</dbReference>
<feature type="domain" description="FAD-dependent oxidoreductase 2 FAD-binding" evidence="3">
    <location>
        <begin position="43"/>
        <end position="277"/>
    </location>
</feature>
<comment type="caution">
    <text evidence="4">The sequence shown here is derived from an EMBL/GenBank/DDBJ whole genome shotgun (WGS) entry which is preliminary data.</text>
</comment>
<evidence type="ECO:0000313" key="4">
    <source>
        <dbReference type="EMBL" id="MWT22239.1"/>
    </source>
</evidence>
<sequence>MSQLDDTILDALTHVTFPKGFAQAEPAWVVTVDGVDYPLWQTDALVVGSGAAGLRAAVELKRRQQNVLIATAGLYMGTSACSGSDKQTLFTAATAGNGDNFTRLAEALASGGAMDHDTAYVEAVGSLHTLGGLQYLGLELPEDRYGAILRYQTDHDEAGRATSCGPRTSRLMVKVLLEEVQRLAIPVLTSATVIKLLHQRDENGEDRVAGAILATGHRAHNPWGLAIVTAPNVVLATGGPGELYRDSVYPHKCFGSLGLALEEGLTLTNLTESQFGIGTPRSTFPWNLSGTYVQVIPYIYSVDAEGNEYNFLADYYRTTQELASNIFRKGYQWPFHATRVMDFGSS</sequence>
<dbReference type="GO" id="GO:0005886">
    <property type="term" value="C:plasma membrane"/>
    <property type="evidence" value="ECO:0007669"/>
    <property type="project" value="TreeGrafter"/>
</dbReference>
<name>A0A8T5ZX02_ECOLX</name>
<evidence type="ECO:0000256" key="2">
    <source>
        <dbReference type="ARBA" id="ARBA00023002"/>
    </source>
</evidence>
<dbReference type="GO" id="GO:0000104">
    <property type="term" value="F:succinate dehydrogenase activity"/>
    <property type="evidence" value="ECO:0007669"/>
    <property type="project" value="TreeGrafter"/>
</dbReference>
<protein>
    <submittedName>
        <fullName evidence="4">FAD-binding protein</fullName>
    </submittedName>
</protein>
<dbReference type="Gene3D" id="3.50.50.60">
    <property type="entry name" value="FAD/NAD(P)-binding domain"/>
    <property type="match status" value="1"/>
</dbReference>
<dbReference type="PANTHER" id="PTHR11632:SF51">
    <property type="entry name" value="SUCCINATE DEHYDROGENASE [UBIQUINONE] FLAVOPROTEIN SUBUNIT, MITOCHONDRIAL"/>
    <property type="match status" value="1"/>
</dbReference>
<dbReference type="InterPro" id="IPR030664">
    <property type="entry name" value="SdhA/FrdA/AprA"/>
</dbReference>
<evidence type="ECO:0000313" key="5">
    <source>
        <dbReference type="Proteomes" id="UP000462410"/>
    </source>
</evidence>